<protein>
    <submittedName>
        <fullName evidence="1">Uncharacterized protein</fullName>
    </submittedName>
</protein>
<accession>A0A7T8EP93</accession>
<name>A0A7T8EP93_9CAUD</name>
<reference evidence="1 2" key="1">
    <citation type="submission" date="2020-12" db="EMBL/GenBank/DDBJ databases">
        <title>Complete genome sequence of Erwinia phage pEa_SNUABM_5.</title>
        <authorList>
            <person name="Kim S.G."/>
            <person name="Lee S.B."/>
            <person name="Kwon J."/>
            <person name="Park S.C."/>
        </authorList>
    </citation>
    <scope>NUCLEOTIDE SEQUENCE [LARGE SCALE GENOMIC DNA]</scope>
</reference>
<dbReference type="Proteomes" id="UP000596123">
    <property type="component" value="Segment"/>
</dbReference>
<gene>
    <name evidence="1" type="ORF">pEaSNUABM5_00021</name>
</gene>
<sequence>MEKVKVSSTQCPDFVEGGIAYWERSEDPFHVKAYPKTIKHLAPRQIGKRKAGWMAIDGSENAIGFVADGEVVKSEGIQWMTYQGPFDRPVCIPLAETSIRTIEFHCKMAKERKRKNLAVVERQTGLVDQAVAIVKRIICK</sequence>
<proteinExistence type="predicted"/>
<keyword evidence="2" id="KW-1185">Reference proteome</keyword>
<evidence type="ECO:0000313" key="2">
    <source>
        <dbReference type="Proteomes" id="UP000596123"/>
    </source>
</evidence>
<dbReference type="EMBL" id="MW366843">
    <property type="protein sequence ID" value="QQO90163.1"/>
    <property type="molecule type" value="Genomic_DNA"/>
</dbReference>
<organism evidence="1 2">
    <name type="scientific">Erwinia phage pEa_SNUABM_5</name>
    <dbReference type="NCBI Taxonomy" id="2797313"/>
    <lineage>
        <taxon>Viruses</taxon>
        <taxon>Duplodnaviria</taxon>
        <taxon>Heunggongvirae</taxon>
        <taxon>Uroviricota</taxon>
        <taxon>Caudoviricetes</taxon>
        <taxon>Rivsvirus</taxon>
        <taxon>Rivsvirus SNUABM5</taxon>
    </lineage>
</organism>
<evidence type="ECO:0000313" key="1">
    <source>
        <dbReference type="EMBL" id="QQO90163.1"/>
    </source>
</evidence>